<evidence type="ECO:0000313" key="2">
    <source>
        <dbReference type="Proteomes" id="UP000057609"/>
    </source>
</evidence>
<dbReference type="EMBL" id="CP009788">
    <property type="protein sequence ID" value="AJE03434.1"/>
    <property type="molecule type" value="Genomic_DNA"/>
</dbReference>
<dbReference type="AlphaFoldDB" id="A0A0B5BE63"/>
<dbReference type="STRING" id="345632.GPICK_08770"/>
<dbReference type="HOGENOM" id="CLU_2553428_0_0_7"/>
<proteinExistence type="predicted"/>
<sequence length="82" mass="8967">MPCNEQVQKLARGNEMMMNGDRLEEILEKQRVLGLAISGLFDAALLPAEYMGLVKLANEVADSLQQVIEVNDQPAVELALAV</sequence>
<reference evidence="1 2" key="1">
    <citation type="journal article" date="2015" name="Genome Announc.">
        <title>Complete Genome of Geobacter pickeringii G13T, a Metal-Reducing Isolate from Sedimentary Kaolin Deposits.</title>
        <authorList>
            <person name="Badalamenti J.P."/>
            <person name="Bond D.R."/>
        </authorList>
    </citation>
    <scope>NUCLEOTIDE SEQUENCE [LARGE SCALE GENOMIC DNA]</scope>
    <source>
        <strain evidence="1 2">G13</strain>
    </source>
</reference>
<name>A0A0B5BE63_9BACT</name>
<dbReference type="RefSeq" id="WP_039742310.1">
    <property type="nucleotide sequence ID" value="NZ_CP009788.1"/>
</dbReference>
<protein>
    <submittedName>
        <fullName evidence="1">Uncharacterized protein</fullName>
    </submittedName>
</protein>
<organism evidence="1 2">
    <name type="scientific">Geobacter pickeringii</name>
    <dbReference type="NCBI Taxonomy" id="345632"/>
    <lineage>
        <taxon>Bacteria</taxon>
        <taxon>Pseudomonadati</taxon>
        <taxon>Thermodesulfobacteriota</taxon>
        <taxon>Desulfuromonadia</taxon>
        <taxon>Geobacterales</taxon>
        <taxon>Geobacteraceae</taxon>
        <taxon>Geobacter</taxon>
    </lineage>
</organism>
<evidence type="ECO:0000313" key="1">
    <source>
        <dbReference type="EMBL" id="AJE03434.1"/>
    </source>
</evidence>
<dbReference type="Proteomes" id="UP000057609">
    <property type="component" value="Chromosome"/>
</dbReference>
<dbReference type="KEGG" id="gpi:GPICK_08770"/>
<gene>
    <name evidence="1" type="ORF">GPICK_08770</name>
</gene>
<keyword evidence="2" id="KW-1185">Reference proteome</keyword>
<accession>A0A0B5BE63</accession>